<evidence type="ECO:0000313" key="5">
    <source>
        <dbReference type="Proteomes" id="UP000029585"/>
    </source>
</evidence>
<evidence type="ECO:0000313" key="4">
    <source>
        <dbReference type="EMBL" id="KGF55151.1"/>
    </source>
</evidence>
<comment type="caution">
    <text evidence="4">The sequence shown here is derived from an EMBL/GenBank/DDBJ whole genome shotgun (WGS) entry which is preliminary data.</text>
</comment>
<keyword evidence="1" id="KW-0175">Coiled coil</keyword>
<evidence type="ECO:0000256" key="1">
    <source>
        <dbReference type="SAM" id="Coils"/>
    </source>
</evidence>
<dbReference type="InterPro" id="IPR046866">
    <property type="entry name" value="FapA_N"/>
</dbReference>
<feature type="coiled-coil region" evidence="1">
    <location>
        <begin position="485"/>
        <end position="519"/>
    </location>
</feature>
<name>A0A096B811_FLAPL</name>
<organism evidence="4 5">
    <name type="scientific">Flavonifractor plautii 1_3_50AFAA</name>
    <dbReference type="NCBI Taxonomy" id="742738"/>
    <lineage>
        <taxon>Bacteria</taxon>
        <taxon>Bacillati</taxon>
        <taxon>Bacillota</taxon>
        <taxon>Clostridia</taxon>
        <taxon>Eubacteriales</taxon>
        <taxon>Oscillospiraceae</taxon>
        <taxon>Flavonifractor</taxon>
    </lineage>
</organism>
<sequence>MLKDMDCQRVPVEGNGHGDGGSFLHRLVMRLYGGGGEQAQDAQDVLQEAVLPTEHLSAPSTEQAQAAPQKKAGHSVNTPTNSLLYALWSEWNDIQVGVNAFDYVLNLPLEDGRNGRQLLNDEESKTALTQIKLKLMNLAKQRFWERGADAQTTMDALPCVFLSENKMVAWLFLFPPTGGGKPASLDRLEHSVCEAGVLFGIDHERLQQLADSPEYFQLSVVAYGLAPIPGDDGRIVELVPREPPQTAPQEGAQGLVDYRSSSYTNIIHEGDVICDIIPPSPGTSGVDIAGNVIQSRAGQTPHVPQGQNTGVSEDGQHLVALTSGNLIFEQGVFRIRPTLVVEKNVDYSTGNLDFVGDIIIRGDICAGFSVHTTGTVTVDGAVEGAIVEAGGDIIITKGVLGDNSAMIKSGRTVRAAYLENCVVYAGTAILADCAINAQLYSDGAIRIVSGRGTVIGGLLTAVDRVDVNVIGARSGVLTEIALGQRSFALIEATDLERSLEQMKKEHKELERSLEYLEQQEPSKEISAKISNFRLRYATTGLKLDAMRRRLKLLREERFDLSQCRLCCQVVYPKAKISIGSDTITVSDLETQCNVHLSKKGIQLR</sequence>
<dbReference type="EMBL" id="ADLO01000063">
    <property type="protein sequence ID" value="KGF55151.1"/>
    <property type="molecule type" value="Genomic_DNA"/>
</dbReference>
<dbReference type="Pfam" id="PF20250">
    <property type="entry name" value="FapA_N"/>
    <property type="match status" value="1"/>
</dbReference>
<dbReference type="PANTHER" id="PTHR38032:SF1">
    <property type="entry name" value="RNA-BINDING PROTEIN KHPB N-TERMINAL DOMAIN-CONTAINING PROTEIN"/>
    <property type="match status" value="1"/>
</dbReference>
<evidence type="ECO:0000259" key="3">
    <source>
        <dbReference type="Pfam" id="PF20250"/>
    </source>
</evidence>
<dbReference type="HOGENOM" id="CLU_026157_2_0_9"/>
<dbReference type="Proteomes" id="UP000029585">
    <property type="component" value="Unassembled WGS sequence"/>
</dbReference>
<dbReference type="PANTHER" id="PTHR38032">
    <property type="entry name" value="POLYMERASE-RELATED"/>
    <property type="match status" value="1"/>
</dbReference>
<protein>
    <recommendedName>
        <fullName evidence="3">Flagellar Assembly Protein A N-terminal region domain-containing protein</fullName>
    </recommendedName>
</protein>
<dbReference type="RefSeq" id="WP_044941261.1">
    <property type="nucleotide sequence ID" value="NZ_KN174163.1"/>
</dbReference>
<dbReference type="eggNOG" id="COG1315">
    <property type="taxonomic scope" value="Bacteria"/>
</dbReference>
<evidence type="ECO:0000256" key="2">
    <source>
        <dbReference type="SAM" id="MobiDB-lite"/>
    </source>
</evidence>
<dbReference type="Pfam" id="PF03961">
    <property type="entry name" value="FapA"/>
    <property type="match status" value="1"/>
</dbReference>
<reference evidence="4 5" key="1">
    <citation type="submission" date="2011-08" db="EMBL/GenBank/DDBJ databases">
        <title>The Genome Sequence of Clostridium orbiscindens 1_3_50AFAA.</title>
        <authorList>
            <consortium name="The Broad Institute Genome Sequencing Platform"/>
            <person name="Earl A."/>
            <person name="Ward D."/>
            <person name="Feldgarden M."/>
            <person name="Gevers D."/>
            <person name="Daigneault M."/>
            <person name="Strauss J."/>
            <person name="Allen-Vercoe E."/>
            <person name="Young S.K."/>
            <person name="Zeng Q."/>
            <person name="Gargeya S."/>
            <person name="Fitzgerald M."/>
            <person name="Haas B."/>
            <person name="Abouelleil A."/>
            <person name="Alvarado L."/>
            <person name="Arachchi H.M."/>
            <person name="Berlin A."/>
            <person name="Brown A."/>
            <person name="Chapman S.B."/>
            <person name="Chen Z."/>
            <person name="Dunbar C."/>
            <person name="Freedman E."/>
            <person name="Gearin G."/>
            <person name="Gellesch M."/>
            <person name="Goldberg J."/>
            <person name="Griggs A."/>
            <person name="Gujja S."/>
            <person name="Heiman D."/>
            <person name="Howarth C."/>
            <person name="Larson L."/>
            <person name="Lui A."/>
            <person name="MacDonald P.J.P."/>
            <person name="Montmayeur A."/>
            <person name="Murphy C."/>
            <person name="Neiman D."/>
            <person name="Pearson M."/>
            <person name="Priest M."/>
            <person name="Roberts A."/>
            <person name="Saif S."/>
            <person name="Shea T."/>
            <person name="Shenoy N."/>
            <person name="Sisk P."/>
            <person name="Stolte C."/>
            <person name="Sykes S."/>
            <person name="Wortman J."/>
            <person name="Nusbaum C."/>
            <person name="Birren B."/>
        </authorList>
    </citation>
    <scope>NUCLEOTIDE SEQUENCE [LARGE SCALE GENOMIC DNA]</scope>
    <source>
        <strain evidence="4 5">1_3_50AFAA</strain>
    </source>
</reference>
<feature type="region of interest" description="Disordered" evidence="2">
    <location>
        <begin position="57"/>
        <end position="76"/>
    </location>
</feature>
<proteinExistence type="predicted"/>
<gene>
    <name evidence="4" type="ORF">HMPREF9460_02218</name>
</gene>
<dbReference type="InterPro" id="IPR046865">
    <property type="entry name" value="FapA_b_solenoid"/>
</dbReference>
<keyword evidence="5" id="KW-1185">Reference proteome</keyword>
<dbReference type="AlphaFoldDB" id="A0A096B811"/>
<dbReference type="InterPro" id="IPR005646">
    <property type="entry name" value="FapA"/>
</dbReference>
<accession>A0A096B811</accession>
<feature type="domain" description="Flagellar Assembly Protein A N-terminal region" evidence="3">
    <location>
        <begin position="162"/>
        <end position="330"/>
    </location>
</feature>
<dbReference type="PATRIC" id="fig|742738.3.peg.2281"/>